<dbReference type="PROSITE" id="PS00075">
    <property type="entry name" value="DHFR_1"/>
    <property type="match status" value="1"/>
</dbReference>
<gene>
    <name evidence="9" type="primary">folA</name>
    <name evidence="9" type="ordered locus">MCRO_0750</name>
</gene>
<dbReference type="EMBL" id="CP001991">
    <property type="protein sequence ID" value="ADE19446.1"/>
    <property type="molecule type" value="Genomic_DNA"/>
</dbReference>
<evidence type="ECO:0000256" key="4">
    <source>
        <dbReference type="ARBA" id="ARBA00022563"/>
    </source>
</evidence>
<comment type="similarity">
    <text evidence="2 7">Belongs to the dihydrofolate reductase family.</text>
</comment>
<dbReference type="EC" id="1.5.1.3" evidence="3"/>
<dbReference type="SUPFAM" id="SSF53597">
    <property type="entry name" value="Dihydrofolate reductase-like"/>
    <property type="match status" value="1"/>
</dbReference>
<dbReference type="PRINTS" id="PR00070">
    <property type="entry name" value="DHFR"/>
</dbReference>
<dbReference type="PANTHER" id="PTHR48069">
    <property type="entry name" value="DIHYDROFOLATE REDUCTASE"/>
    <property type="match status" value="1"/>
</dbReference>
<reference evidence="9 10" key="3">
    <citation type="journal article" date="2011" name="J. Bacteriol.">
        <title>Genome sequences of Mycoplasma alligatoris A21JP2T and Mycoplasma crocodyli MP145T.</title>
        <authorList>
            <person name="Brown D.R."/>
            <person name="Farmerie W.G."/>
            <person name="May M."/>
            <person name="Benders G.A."/>
            <person name="Durkin A.S."/>
            <person name="Hlavinka K."/>
            <person name="Hostetler J."/>
            <person name="Jackson J."/>
            <person name="Johnson J."/>
            <person name="Miller R.H."/>
            <person name="Paralanov V."/>
            <person name="Radune D."/>
            <person name="Szczypinski B."/>
            <person name="Glass J.I."/>
        </authorList>
    </citation>
    <scope>NUCLEOTIDE SEQUENCE [LARGE SCALE GENOMIC DNA]</scope>
    <source>
        <strain evidence="10">ATCC 51981 / MP145</strain>
    </source>
</reference>
<evidence type="ECO:0000313" key="9">
    <source>
        <dbReference type="EMBL" id="ADE19446.1"/>
    </source>
</evidence>
<reference key="2">
    <citation type="submission" date="2010-03" db="EMBL/GenBank/DDBJ databases">
        <authorList>
            <person name="Ma Z."/>
            <person name="Wang X."/>
            <person name="Liu H."/>
        </authorList>
    </citation>
    <scope>NUCLEOTIDE SEQUENCE</scope>
    <source>
        <strain>MP145</strain>
    </source>
</reference>
<dbReference type="PROSITE" id="PS51330">
    <property type="entry name" value="DHFR_2"/>
    <property type="match status" value="1"/>
</dbReference>
<evidence type="ECO:0000256" key="6">
    <source>
        <dbReference type="ARBA" id="ARBA00023002"/>
    </source>
</evidence>
<dbReference type="HOGENOM" id="CLU_043966_5_2_14"/>
<dbReference type="GO" id="GO:0046452">
    <property type="term" value="P:dihydrofolate metabolic process"/>
    <property type="evidence" value="ECO:0007669"/>
    <property type="project" value="TreeGrafter"/>
</dbReference>
<keyword evidence="5" id="KW-0521">NADP</keyword>
<feature type="domain" description="DHFR" evidence="8">
    <location>
        <begin position="1"/>
        <end position="157"/>
    </location>
</feature>
<protein>
    <recommendedName>
        <fullName evidence="3">dihydrofolate reductase</fullName>
        <ecNumber evidence="3">1.5.1.3</ecNumber>
    </recommendedName>
</protein>
<accession>D5E6F5</accession>
<keyword evidence="6 9" id="KW-0560">Oxidoreductase</keyword>
<dbReference type="InterPro" id="IPR017925">
    <property type="entry name" value="DHFR_CS"/>
</dbReference>
<proteinExistence type="inferred from homology"/>
<keyword evidence="4" id="KW-0554">One-carbon metabolism</keyword>
<dbReference type="STRING" id="512564.MCRO_0750"/>
<dbReference type="PANTHER" id="PTHR48069:SF3">
    <property type="entry name" value="DIHYDROFOLATE REDUCTASE"/>
    <property type="match status" value="1"/>
</dbReference>
<dbReference type="GO" id="GO:0005829">
    <property type="term" value="C:cytosol"/>
    <property type="evidence" value="ECO:0007669"/>
    <property type="project" value="TreeGrafter"/>
</dbReference>
<name>D5E6F5_MYCCM</name>
<sequence length="157" mass="18449">MIKLIVATDKNNLIGNVDKMPWRIKEEFEHFRNTTISHSLLFGRTTFLGLPGKLDKRTIYVLSEQTLDNCITIHNETELKNLFAKFKTNNEVLFIAGGKSIYEKYFEYADELLISRVDGDYQGNVYLNLNLSNYEVIKKQKFEKFVVETYKRIQKTH</sequence>
<reference evidence="10" key="1">
    <citation type="submission" date="2010-03" db="EMBL/GenBank/DDBJ databases">
        <title>The complete genome of Mycoplasma crocodyli MP145.</title>
        <authorList>
            <person name="Glass J.I."/>
            <person name="Durkin A.S."/>
            <person name="Hostetler J."/>
            <person name="Jackson J."/>
            <person name="Johnson J."/>
            <person name="May M.A."/>
            <person name="Paralanov V."/>
            <person name="Radune D."/>
            <person name="Szczypinski B."/>
            <person name="Brown D.R."/>
        </authorList>
    </citation>
    <scope>NUCLEOTIDE SEQUENCE [LARGE SCALE GENOMIC DNA]</scope>
    <source>
        <strain evidence="10">ATCC 51981 / MP145</strain>
    </source>
</reference>
<dbReference type="GO" id="GO:0046655">
    <property type="term" value="P:folic acid metabolic process"/>
    <property type="evidence" value="ECO:0007669"/>
    <property type="project" value="TreeGrafter"/>
</dbReference>
<dbReference type="OrthoDB" id="9804315at2"/>
<evidence type="ECO:0000256" key="3">
    <source>
        <dbReference type="ARBA" id="ARBA00012856"/>
    </source>
</evidence>
<dbReference type="InterPro" id="IPR001796">
    <property type="entry name" value="DHFR_dom"/>
</dbReference>
<evidence type="ECO:0000256" key="5">
    <source>
        <dbReference type="ARBA" id="ARBA00022857"/>
    </source>
</evidence>
<evidence type="ECO:0000259" key="8">
    <source>
        <dbReference type="PROSITE" id="PS51330"/>
    </source>
</evidence>
<dbReference type="Gene3D" id="3.40.430.10">
    <property type="entry name" value="Dihydrofolate Reductase, subunit A"/>
    <property type="match status" value="1"/>
</dbReference>
<dbReference type="UniPathway" id="UPA00077">
    <property type="reaction ID" value="UER00158"/>
</dbReference>
<dbReference type="GO" id="GO:0046654">
    <property type="term" value="P:tetrahydrofolate biosynthetic process"/>
    <property type="evidence" value="ECO:0007669"/>
    <property type="project" value="UniProtKB-UniPathway"/>
</dbReference>
<comment type="pathway">
    <text evidence="1">Cofactor biosynthesis; tetrahydrofolate biosynthesis; 5,6,7,8-tetrahydrofolate from 7,8-dihydrofolate: step 1/1.</text>
</comment>
<dbReference type="eggNOG" id="COG0262">
    <property type="taxonomic scope" value="Bacteria"/>
</dbReference>
<dbReference type="GO" id="GO:0050661">
    <property type="term" value="F:NADP binding"/>
    <property type="evidence" value="ECO:0007669"/>
    <property type="project" value="InterPro"/>
</dbReference>
<dbReference type="RefSeq" id="WP_013054223.1">
    <property type="nucleotide sequence ID" value="NC_014014.1"/>
</dbReference>
<evidence type="ECO:0000313" key="10">
    <source>
        <dbReference type="Proteomes" id="UP000001845"/>
    </source>
</evidence>
<dbReference type="InterPro" id="IPR012259">
    <property type="entry name" value="DHFR"/>
</dbReference>
<dbReference type="GO" id="GO:0006730">
    <property type="term" value="P:one-carbon metabolic process"/>
    <property type="evidence" value="ECO:0007669"/>
    <property type="project" value="UniProtKB-KW"/>
</dbReference>
<dbReference type="AlphaFoldDB" id="D5E6F5"/>
<dbReference type="GO" id="GO:0004146">
    <property type="term" value="F:dihydrofolate reductase activity"/>
    <property type="evidence" value="ECO:0007669"/>
    <property type="project" value="UniProtKB-EC"/>
</dbReference>
<dbReference type="KEGG" id="mcd:MCRO_0750"/>
<keyword evidence="10" id="KW-1185">Reference proteome</keyword>
<dbReference type="Pfam" id="PF00186">
    <property type="entry name" value="DHFR_1"/>
    <property type="match status" value="1"/>
</dbReference>
<evidence type="ECO:0000256" key="7">
    <source>
        <dbReference type="RuleBase" id="RU004474"/>
    </source>
</evidence>
<dbReference type="InterPro" id="IPR024072">
    <property type="entry name" value="DHFR-like_dom_sf"/>
</dbReference>
<evidence type="ECO:0000256" key="1">
    <source>
        <dbReference type="ARBA" id="ARBA00004903"/>
    </source>
</evidence>
<dbReference type="Proteomes" id="UP000001845">
    <property type="component" value="Chromosome"/>
</dbReference>
<evidence type="ECO:0000256" key="2">
    <source>
        <dbReference type="ARBA" id="ARBA00009539"/>
    </source>
</evidence>
<dbReference type="CDD" id="cd00209">
    <property type="entry name" value="DHFR"/>
    <property type="match status" value="1"/>
</dbReference>
<organism evidence="9 10">
    <name type="scientific">Mycoplasma crocodyli (strain ATCC 51981 / MP145)</name>
    <dbReference type="NCBI Taxonomy" id="512564"/>
    <lineage>
        <taxon>Bacteria</taxon>
        <taxon>Bacillati</taxon>
        <taxon>Mycoplasmatota</taxon>
        <taxon>Mollicutes</taxon>
        <taxon>Mycoplasmataceae</taxon>
        <taxon>Mycoplasma</taxon>
    </lineage>
</organism>